<evidence type="ECO:0000313" key="3">
    <source>
        <dbReference type="EMBL" id="KAK1290558.1"/>
    </source>
</evidence>
<protein>
    <recommendedName>
        <fullName evidence="5">Senescence regulator</fullName>
    </recommendedName>
</protein>
<evidence type="ECO:0000256" key="2">
    <source>
        <dbReference type="SAM" id="MobiDB-lite"/>
    </source>
</evidence>
<accession>A0AAV9CR15</accession>
<reference evidence="3" key="1">
    <citation type="journal article" date="2023" name="Nat. Commun.">
        <title>Diploid and tetraploid genomes of Acorus and the evolution of monocots.</title>
        <authorList>
            <person name="Ma L."/>
            <person name="Liu K.W."/>
            <person name="Li Z."/>
            <person name="Hsiao Y.Y."/>
            <person name="Qi Y."/>
            <person name="Fu T."/>
            <person name="Tang G.D."/>
            <person name="Zhang D."/>
            <person name="Sun W.H."/>
            <person name="Liu D.K."/>
            <person name="Li Y."/>
            <person name="Chen G.Z."/>
            <person name="Liu X.D."/>
            <person name="Liao X.Y."/>
            <person name="Jiang Y.T."/>
            <person name="Yu X."/>
            <person name="Hao Y."/>
            <person name="Huang J."/>
            <person name="Zhao X.W."/>
            <person name="Ke S."/>
            <person name="Chen Y.Y."/>
            <person name="Wu W.L."/>
            <person name="Hsu J.L."/>
            <person name="Lin Y.F."/>
            <person name="Huang M.D."/>
            <person name="Li C.Y."/>
            <person name="Huang L."/>
            <person name="Wang Z.W."/>
            <person name="Zhao X."/>
            <person name="Zhong W.Y."/>
            <person name="Peng D.H."/>
            <person name="Ahmad S."/>
            <person name="Lan S."/>
            <person name="Zhang J.S."/>
            <person name="Tsai W.C."/>
            <person name="Van de Peer Y."/>
            <person name="Liu Z.J."/>
        </authorList>
    </citation>
    <scope>NUCLEOTIDE SEQUENCE</scope>
    <source>
        <strain evidence="3">CP</strain>
    </source>
</reference>
<keyword evidence="4" id="KW-1185">Reference proteome</keyword>
<dbReference type="InterPro" id="IPR007608">
    <property type="entry name" value="Senescence_reg_S40"/>
</dbReference>
<evidence type="ECO:0000313" key="4">
    <source>
        <dbReference type="Proteomes" id="UP001180020"/>
    </source>
</evidence>
<dbReference type="PANTHER" id="PTHR46525">
    <property type="entry name" value="EMB|CAB72159.1"/>
    <property type="match status" value="1"/>
</dbReference>
<dbReference type="EMBL" id="JAUJYO010000018">
    <property type="protein sequence ID" value="KAK1290558.1"/>
    <property type="molecule type" value="Genomic_DNA"/>
</dbReference>
<evidence type="ECO:0008006" key="5">
    <source>
        <dbReference type="Google" id="ProtNLM"/>
    </source>
</evidence>
<feature type="compositionally biased region" description="Acidic residues" evidence="2">
    <location>
        <begin position="106"/>
        <end position="119"/>
    </location>
</feature>
<dbReference type="PANTHER" id="PTHR46525:SF2">
    <property type="entry name" value="EMB|CAB72159.1"/>
    <property type="match status" value="1"/>
</dbReference>
<sequence>MAAKNNNHVFKHTYRPFAKEIEMNPNSDGDSITELYESDIMDSFYYGVTKSEFNKKSIVPSARISRKDRSGRVGGGGGDRAAAEMGGKSASLPVSIPHWSRRNNSDEEDEEEDEEDEEMVPPHEYLARQFARNGIVSFSVHEGIGRTLKGRDLRRVRNAIWQKTGFQD</sequence>
<evidence type="ECO:0000256" key="1">
    <source>
        <dbReference type="ARBA" id="ARBA00034773"/>
    </source>
</evidence>
<gene>
    <name evidence="3" type="ORF">QJS10_CPB18g02113</name>
</gene>
<organism evidence="3 4">
    <name type="scientific">Acorus calamus</name>
    <name type="common">Sweet flag</name>
    <dbReference type="NCBI Taxonomy" id="4465"/>
    <lineage>
        <taxon>Eukaryota</taxon>
        <taxon>Viridiplantae</taxon>
        <taxon>Streptophyta</taxon>
        <taxon>Embryophyta</taxon>
        <taxon>Tracheophyta</taxon>
        <taxon>Spermatophyta</taxon>
        <taxon>Magnoliopsida</taxon>
        <taxon>Liliopsida</taxon>
        <taxon>Acoraceae</taxon>
        <taxon>Acorus</taxon>
    </lineage>
</organism>
<dbReference type="AlphaFoldDB" id="A0AAV9CR15"/>
<name>A0AAV9CR15_ACOCL</name>
<dbReference type="Proteomes" id="UP001180020">
    <property type="component" value="Unassembled WGS sequence"/>
</dbReference>
<dbReference type="GO" id="GO:0010150">
    <property type="term" value="P:leaf senescence"/>
    <property type="evidence" value="ECO:0007669"/>
    <property type="project" value="UniProtKB-ARBA"/>
</dbReference>
<comment type="similarity">
    <text evidence="1">Belongs to the senescence regulator S40 family.</text>
</comment>
<reference evidence="3" key="2">
    <citation type="submission" date="2023-06" db="EMBL/GenBank/DDBJ databases">
        <authorList>
            <person name="Ma L."/>
            <person name="Liu K.-W."/>
            <person name="Li Z."/>
            <person name="Hsiao Y.-Y."/>
            <person name="Qi Y."/>
            <person name="Fu T."/>
            <person name="Tang G."/>
            <person name="Zhang D."/>
            <person name="Sun W.-H."/>
            <person name="Liu D.-K."/>
            <person name="Li Y."/>
            <person name="Chen G.-Z."/>
            <person name="Liu X.-D."/>
            <person name="Liao X.-Y."/>
            <person name="Jiang Y.-T."/>
            <person name="Yu X."/>
            <person name="Hao Y."/>
            <person name="Huang J."/>
            <person name="Zhao X.-W."/>
            <person name="Ke S."/>
            <person name="Chen Y.-Y."/>
            <person name="Wu W.-L."/>
            <person name="Hsu J.-L."/>
            <person name="Lin Y.-F."/>
            <person name="Huang M.-D."/>
            <person name="Li C.-Y."/>
            <person name="Huang L."/>
            <person name="Wang Z.-W."/>
            <person name="Zhao X."/>
            <person name="Zhong W.-Y."/>
            <person name="Peng D.-H."/>
            <person name="Ahmad S."/>
            <person name="Lan S."/>
            <person name="Zhang J.-S."/>
            <person name="Tsai W.-C."/>
            <person name="Van De Peer Y."/>
            <person name="Liu Z.-J."/>
        </authorList>
    </citation>
    <scope>NUCLEOTIDE SEQUENCE</scope>
    <source>
        <strain evidence="3">CP</strain>
        <tissue evidence="3">Leaves</tissue>
    </source>
</reference>
<proteinExistence type="inferred from homology"/>
<comment type="caution">
    <text evidence="3">The sequence shown here is derived from an EMBL/GenBank/DDBJ whole genome shotgun (WGS) entry which is preliminary data.</text>
</comment>
<feature type="region of interest" description="Disordered" evidence="2">
    <location>
        <begin position="57"/>
        <end position="120"/>
    </location>
</feature>
<dbReference type="Pfam" id="PF04520">
    <property type="entry name" value="Senescence_reg"/>
    <property type="match status" value="1"/>
</dbReference>